<dbReference type="InterPro" id="IPR038051">
    <property type="entry name" value="XRCC4-like_N_sf"/>
</dbReference>
<evidence type="ECO:0000256" key="5">
    <source>
        <dbReference type="ARBA" id="ARBA00023242"/>
    </source>
</evidence>
<dbReference type="RefSeq" id="XP_009224854.1">
    <property type="nucleotide sequence ID" value="XM_009226590.1"/>
</dbReference>
<evidence type="ECO:0000256" key="8">
    <source>
        <dbReference type="SAM" id="MobiDB-lite"/>
    </source>
</evidence>
<dbReference type="eggNOG" id="ENOG502SCQK">
    <property type="taxonomic scope" value="Eukaryota"/>
</dbReference>
<evidence type="ECO:0000259" key="9">
    <source>
        <dbReference type="Pfam" id="PF09302"/>
    </source>
</evidence>
<dbReference type="GeneID" id="20349206"/>
<reference evidence="12" key="4">
    <citation type="journal article" date="2015" name="G3 (Bethesda)">
        <title>Genome sequences of three phytopathogenic species of the Magnaporthaceae family of fungi.</title>
        <authorList>
            <person name="Okagaki L.H."/>
            <person name="Nunes C.C."/>
            <person name="Sailsbery J."/>
            <person name="Clay B."/>
            <person name="Brown D."/>
            <person name="John T."/>
            <person name="Oh Y."/>
            <person name="Young N."/>
            <person name="Fitzgerald M."/>
            <person name="Haas B.J."/>
            <person name="Zeng Q."/>
            <person name="Young S."/>
            <person name="Adiconis X."/>
            <person name="Fan L."/>
            <person name="Levin J.Z."/>
            <person name="Mitchell T.K."/>
            <person name="Okubara P.A."/>
            <person name="Farman M.L."/>
            <person name="Kohn L.M."/>
            <person name="Birren B."/>
            <person name="Ma L.-J."/>
            <person name="Dean R.A."/>
        </authorList>
    </citation>
    <scope>NUCLEOTIDE SEQUENCE</scope>
    <source>
        <strain evidence="12">R3-111a-1</strain>
    </source>
</reference>
<organism evidence="11">
    <name type="scientific">Gaeumannomyces tritici (strain R3-111a-1)</name>
    <name type="common">Wheat and barley take-all root rot fungus</name>
    <name type="synonym">Gaeumannomyces graminis var. tritici</name>
    <dbReference type="NCBI Taxonomy" id="644352"/>
    <lineage>
        <taxon>Eukaryota</taxon>
        <taxon>Fungi</taxon>
        <taxon>Dikarya</taxon>
        <taxon>Ascomycota</taxon>
        <taxon>Pezizomycotina</taxon>
        <taxon>Sordariomycetes</taxon>
        <taxon>Sordariomycetidae</taxon>
        <taxon>Magnaporthales</taxon>
        <taxon>Magnaporthaceae</taxon>
        <taxon>Gaeumannomyces</taxon>
    </lineage>
</organism>
<reference evidence="13" key="1">
    <citation type="submission" date="2010-07" db="EMBL/GenBank/DDBJ databases">
        <title>The genome sequence of Gaeumannomyces graminis var. tritici strain R3-111a-1.</title>
        <authorList>
            <consortium name="The Broad Institute Genome Sequencing Platform"/>
            <person name="Ma L.-J."/>
            <person name="Dead R."/>
            <person name="Young S."/>
            <person name="Zeng Q."/>
            <person name="Koehrsen M."/>
            <person name="Alvarado L."/>
            <person name="Berlin A."/>
            <person name="Chapman S.B."/>
            <person name="Chen Z."/>
            <person name="Freedman E."/>
            <person name="Gellesch M."/>
            <person name="Goldberg J."/>
            <person name="Griggs A."/>
            <person name="Gujja S."/>
            <person name="Heilman E.R."/>
            <person name="Heiman D."/>
            <person name="Hepburn T."/>
            <person name="Howarth C."/>
            <person name="Jen D."/>
            <person name="Larson L."/>
            <person name="Mehta T."/>
            <person name="Neiman D."/>
            <person name="Pearson M."/>
            <person name="Roberts A."/>
            <person name="Saif S."/>
            <person name="Shea T."/>
            <person name="Shenoy N."/>
            <person name="Sisk P."/>
            <person name="Stolte C."/>
            <person name="Sykes S."/>
            <person name="Walk T."/>
            <person name="White J."/>
            <person name="Yandava C."/>
            <person name="Haas B."/>
            <person name="Nusbaum C."/>
            <person name="Birren B."/>
        </authorList>
    </citation>
    <scope>NUCLEOTIDE SEQUENCE [LARGE SCALE GENOMIC DNA]</scope>
    <source>
        <strain evidence="13">R3-111a-1</strain>
    </source>
</reference>
<feature type="region of interest" description="Disordered" evidence="8">
    <location>
        <begin position="302"/>
        <end position="603"/>
    </location>
</feature>
<dbReference type="AlphaFoldDB" id="J3P5F9"/>
<feature type="compositionally biased region" description="Low complexity" evidence="8">
    <location>
        <begin position="516"/>
        <end position="532"/>
    </location>
</feature>
<dbReference type="PANTHER" id="PTHR32235:SF1">
    <property type="entry name" value="NON-HOMOLOGOUS END-JOINING FACTOR 1"/>
    <property type="match status" value="1"/>
</dbReference>
<keyword evidence="2" id="KW-0227">DNA damage</keyword>
<feature type="compositionally biased region" description="Low complexity" evidence="8">
    <location>
        <begin position="470"/>
        <end position="481"/>
    </location>
</feature>
<dbReference type="CDD" id="cd22285">
    <property type="entry name" value="HD_XLF_N"/>
    <property type="match status" value="1"/>
</dbReference>
<reference evidence="11" key="3">
    <citation type="submission" date="2010-09" db="EMBL/GenBank/DDBJ databases">
        <title>Annotation of Gaeumannomyces graminis var. tritici R3-111a-1.</title>
        <authorList>
            <consortium name="The Broad Institute Genome Sequencing Platform"/>
            <person name="Ma L.-J."/>
            <person name="Dead R."/>
            <person name="Young S.K."/>
            <person name="Zeng Q."/>
            <person name="Gargeya S."/>
            <person name="Fitzgerald M."/>
            <person name="Haas B."/>
            <person name="Abouelleil A."/>
            <person name="Alvarado L."/>
            <person name="Arachchi H.M."/>
            <person name="Berlin A."/>
            <person name="Brown A."/>
            <person name="Chapman S.B."/>
            <person name="Chen Z."/>
            <person name="Dunbar C."/>
            <person name="Freedman E."/>
            <person name="Gearin G."/>
            <person name="Gellesch M."/>
            <person name="Goldberg J."/>
            <person name="Griggs A."/>
            <person name="Gujja S."/>
            <person name="Heiman D."/>
            <person name="Howarth C."/>
            <person name="Larson L."/>
            <person name="Lui A."/>
            <person name="MacDonald P.J.P."/>
            <person name="Mehta T."/>
            <person name="Montmayeur A."/>
            <person name="Murphy C."/>
            <person name="Neiman D."/>
            <person name="Pearson M."/>
            <person name="Priest M."/>
            <person name="Roberts A."/>
            <person name="Saif S."/>
            <person name="Shea T."/>
            <person name="Shenoy N."/>
            <person name="Sisk P."/>
            <person name="Stolte C."/>
            <person name="Sykes S."/>
            <person name="Yandava C."/>
            <person name="Wortman J."/>
            <person name="Nusbaum C."/>
            <person name="Birren B."/>
        </authorList>
    </citation>
    <scope>NUCLEOTIDE SEQUENCE</scope>
    <source>
        <strain evidence="11">R3-111a-1</strain>
    </source>
</reference>
<evidence type="ECO:0000256" key="1">
    <source>
        <dbReference type="ARBA" id="ARBA00004123"/>
    </source>
</evidence>
<dbReference type="EMBL" id="GL385398">
    <property type="protein sequence ID" value="EJT74910.1"/>
    <property type="molecule type" value="Genomic_DNA"/>
</dbReference>
<comment type="subcellular location">
    <subcellularLocation>
        <location evidence="1">Nucleus</location>
    </subcellularLocation>
</comment>
<dbReference type="Pfam" id="PF09302">
    <property type="entry name" value="XLF"/>
    <property type="match status" value="1"/>
</dbReference>
<evidence type="ECO:0000256" key="3">
    <source>
        <dbReference type="ARBA" id="ARBA00023125"/>
    </source>
</evidence>
<dbReference type="Pfam" id="PF21928">
    <property type="entry name" value="XLF_CC"/>
    <property type="match status" value="1"/>
</dbReference>
<dbReference type="InterPro" id="IPR052287">
    <property type="entry name" value="NHEJ_factor"/>
</dbReference>
<feature type="compositionally biased region" description="Acidic residues" evidence="8">
    <location>
        <begin position="235"/>
        <end position="246"/>
    </location>
</feature>
<evidence type="ECO:0000256" key="4">
    <source>
        <dbReference type="ARBA" id="ARBA00023204"/>
    </source>
</evidence>
<evidence type="ECO:0000313" key="12">
    <source>
        <dbReference type="EnsemblFungi" id="EJT74910"/>
    </source>
</evidence>
<feature type="compositionally biased region" description="Basic and acidic residues" evidence="8">
    <location>
        <begin position="400"/>
        <end position="409"/>
    </location>
</feature>
<feature type="region of interest" description="Disordered" evidence="8">
    <location>
        <begin position="232"/>
        <end position="257"/>
    </location>
</feature>
<dbReference type="InterPro" id="IPR015381">
    <property type="entry name" value="XLF-like_N"/>
</dbReference>
<evidence type="ECO:0000256" key="2">
    <source>
        <dbReference type="ARBA" id="ARBA00022763"/>
    </source>
</evidence>
<name>J3P5F9_GAET3</name>
<keyword evidence="5" id="KW-0539">Nucleus</keyword>
<proteinExistence type="inferred from homology"/>
<dbReference type="GO" id="GO:0045027">
    <property type="term" value="F:DNA end binding"/>
    <property type="evidence" value="ECO:0007669"/>
    <property type="project" value="TreeGrafter"/>
</dbReference>
<feature type="domain" description="XLF-like N-terminal" evidence="9">
    <location>
        <begin position="8"/>
        <end position="136"/>
    </location>
</feature>
<feature type="compositionally biased region" description="Basic residues" evidence="8">
    <location>
        <begin position="579"/>
        <end position="591"/>
    </location>
</feature>
<evidence type="ECO:0000256" key="7">
    <source>
        <dbReference type="ARBA" id="ARBA00044529"/>
    </source>
</evidence>
<evidence type="ECO:0000256" key="6">
    <source>
        <dbReference type="ARBA" id="ARBA00025747"/>
    </source>
</evidence>
<dbReference type="OrthoDB" id="2155935at2759"/>
<keyword evidence="13" id="KW-1185">Reference proteome</keyword>
<evidence type="ECO:0000259" key="10">
    <source>
        <dbReference type="Pfam" id="PF21928"/>
    </source>
</evidence>
<dbReference type="EnsemblFungi" id="EJT74910">
    <property type="protein sequence ID" value="EJT74910"/>
    <property type="gene ID" value="GGTG_08748"/>
</dbReference>
<dbReference type="STRING" id="644352.J3P5F9"/>
<dbReference type="GO" id="GO:0032807">
    <property type="term" value="C:DNA ligase IV complex"/>
    <property type="evidence" value="ECO:0007669"/>
    <property type="project" value="TreeGrafter"/>
</dbReference>
<feature type="compositionally biased region" description="Acidic residues" evidence="8">
    <location>
        <begin position="410"/>
        <end position="420"/>
    </location>
</feature>
<reference evidence="12" key="5">
    <citation type="submission" date="2018-04" db="UniProtKB">
        <authorList>
            <consortium name="EnsemblFungi"/>
        </authorList>
    </citation>
    <scope>IDENTIFICATION</scope>
    <source>
        <strain evidence="12">R3-111a-1</strain>
    </source>
</reference>
<dbReference type="PANTHER" id="PTHR32235">
    <property type="entry name" value="NON-HOMOLOGOUS END-JOINING FACTOR 1"/>
    <property type="match status" value="1"/>
</dbReference>
<gene>
    <name evidence="12" type="primary">20349206</name>
    <name evidence="11" type="ORF">GGTG_08748</name>
</gene>
<accession>J3P5F9</accession>
<dbReference type="Gene3D" id="2.170.210.10">
    <property type="entry name" value="DNA double-strand break repair and VJ recombination XRCC4, N-terminal"/>
    <property type="match status" value="1"/>
</dbReference>
<feature type="domain" description="XLF-like coiled-coil region" evidence="10">
    <location>
        <begin position="141"/>
        <end position="191"/>
    </location>
</feature>
<comment type="similarity">
    <text evidence="6">Belongs to the XRCC4-XLF family. XLF subfamily.</text>
</comment>
<protein>
    <recommendedName>
        <fullName evidence="7">Non-homologous end-joining factor 1</fullName>
    </recommendedName>
</protein>
<keyword evidence="3" id="KW-0238">DNA-binding</keyword>
<sequence>MAVTARPSWRPFPVSHRSIPNLLVSASFSTTPVSYSVHITDLANVWRESLDRKAILLRCLQENTSIDPSDDPENFKELLRWIEAAFDPDSPNHADTALALSSTGPNDGAAPADLLLEVTCVLPAGFRPLKWPVRLRHGGAAALVADLVLPLVQAHLTRSQEVEALLGVVREKDGVISRVVDKLESTGARMEHVFSALVNTGKKKITRAVAEARVKGLAPFDAAGFKRKFRGGGVGDDDAHDGEEDGPGNSRIKGPVPARDVKDLMDNVFEPALQRHPSLEYPEWPALDNWWSEIQEGSGDKVRLVQRNRVSSSRKTPPPSERRRSGDDDDDDDFEVQATPPHLLSARRAEQAKKQAPPSVNDDESTDSGGEGNTQIPDSNPPPKITTPTKSKKRMGAIGRGKEPEREPDPEAETASEGEAAEAPRPRAEAVAMKDGAGSETASDADEPVVVDLSSPKPKPARGRMGRIGAAVKASEKAPPAAEDKPPESSNTATAEEDDGSAAAAKARPARRMGKIGKAAAGGTKQGGTEKTSATTAAPGDVGGRLKPGRRKSPLLRRRSARRRRSVQHGDTRSSRSSLQRRPRRALSRRRGSFEDVVEVLHH</sequence>
<dbReference type="HOGENOM" id="CLU_022898_1_0_1"/>
<keyword evidence="4" id="KW-0234">DNA repair</keyword>
<reference evidence="11" key="2">
    <citation type="submission" date="2010-07" db="EMBL/GenBank/DDBJ databases">
        <authorList>
            <consortium name="The Broad Institute Genome Sequencing Platform"/>
            <consortium name="Broad Institute Genome Sequencing Center for Infectious Disease"/>
            <person name="Ma L.-J."/>
            <person name="Dead R."/>
            <person name="Young S."/>
            <person name="Zeng Q."/>
            <person name="Koehrsen M."/>
            <person name="Alvarado L."/>
            <person name="Berlin A."/>
            <person name="Chapman S.B."/>
            <person name="Chen Z."/>
            <person name="Freedman E."/>
            <person name="Gellesch M."/>
            <person name="Goldberg J."/>
            <person name="Griggs A."/>
            <person name="Gujja S."/>
            <person name="Heilman E.R."/>
            <person name="Heiman D."/>
            <person name="Hepburn T."/>
            <person name="Howarth C."/>
            <person name="Jen D."/>
            <person name="Larson L."/>
            <person name="Mehta T."/>
            <person name="Neiman D."/>
            <person name="Pearson M."/>
            <person name="Roberts A."/>
            <person name="Saif S."/>
            <person name="Shea T."/>
            <person name="Shenoy N."/>
            <person name="Sisk P."/>
            <person name="Stolte C."/>
            <person name="Sykes S."/>
            <person name="Walk T."/>
            <person name="White J."/>
            <person name="Yandava C."/>
            <person name="Haas B."/>
            <person name="Nusbaum C."/>
            <person name="Birren B."/>
        </authorList>
    </citation>
    <scope>NUCLEOTIDE SEQUENCE</scope>
    <source>
        <strain evidence="11">R3-111a-1</strain>
    </source>
</reference>
<dbReference type="InterPro" id="IPR053829">
    <property type="entry name" value="XLF-like_CC"/>
</dbReference>
<dbReference type="VEuPathDB" id="FungiDB:GGTG_08748"/>
<feature type="compositionally biased region" description="Basic residues" evidence="8">
    <location>
        <begin position="547"/>
        <end position="567"/>
    </location>
</feature>
<evidence type="ECO:0000313" key="13">
    <source>
        <dbReference type="Proteomes" id="UP000006039"/>
    </source>
</evidence>
<evidence type="ECO:0000313" key="11">
    <source>
        <dbReference type="EMBL" id="EJT74910.1"/>
    </source>
</evidence>
<dbReference type="GO" id="GO:0006303">
    <property type="term" value="P:double-strand break repair via nonhomologous end joining"/>
    <property type="evidence" value="ECO:0007669"/>
    <property type="project" value="UniProtKB-ARBA"/>
</dbReference>
<dbReference type="Proteomes" id="UP000006039">
    <property type="component" value="Unassembled WGS sequence"/>
</dbReference>